<evidence type="ECO:0000259" key="1">
    <source>
        <dbReference type="PROSITE" id="PS51704"/>
    </source>
</evidence>
<dbReference type="SUPFAM" id="SSF51695">
    <property type="entry name" value="PLC-like phosphodiesterases"/>
    <property type="match status" value="1"/>
</dbReference>
<evidence type="ECO:0000313" key="2">
    <source>
        <dbReference type="EMBL" id="OGY68113.1"/>
    </source>
</evidence>
<dbReference type="AlphaFoldDB" id="A0A1G1ZTR0"/>
<dbReference type="PROSITE" id="PS50007">
    <property type="entry name" value="PIPLC_X_DOMAIN"/>
    <property type="match status" value="1"/>
</dbReference>
<dbReference type="InterPro" id="IPR017946">
    <property type="entry name" value="PLC-like_Pdiesterase_TIM-brl"/>
</dbReference>
<dbReference type="EMBL" id="MHJL01000007">
    <property type="protein sequence ID" value="OGY68113.1"/>
    <property type="molecule type" value="Genomic_DNA"/>
</dbReference>
<dbReference type="Pfam" id="PF03009">
    <property type="entry name" value="GDPD"/>
    <property type="match status" value="1"/>
</dbReference>
<accession>A0A1G1ZTR0</accession>
<dbReference type="STRING" id="1798409.A3I24_02480"/>
<dbReference type="CDD" id="cd08556">
    <property type="entry name" value="GDPD"/>
    <property type="match status" value="1"/>
</dbReference>
<sequence length="228" mass="26202">MKKILVIGHRGASGYVLENSLESFKKAIKMGVDEVEFDIRRTKDGKAIVMHDAKLNRTTNGRGVIKKLTLKEIRRFRMENGEIIPTLEEVLLVLKNKIGCTIEVKDYGLEKEIVRLIKKLKVKNWVIVGSFKKTVIKKVKKLMPEARTQLIADRVFSVRHFIKKSLSLGASIIALDYKKISKKFIDVAHKNNLKVYVWTVNDRKIANKMRRLGVDGMEGNYPDRLNQI</sequence>
<proteinExistence type="predicted"/>
<comment type="caution">
    <text evidence="2">The sequence shown here is derived from an EMBL/GenBank/DDBJ whole genome shotgun (WGS) entry which is preliminary data.</text>
</comment>
<dbReference type="InterPro" id="IPR030395">
    <property type="entry name" value="GP_PDE_dom"/>
</dbReference>
<dbReference type="Gene3D" id="3.20.20.190">
    <property type="entry name" value="Phosphatidylinositol (PI) phosphodiesterase"/>
    <property type="match status" value="1"/>
</dbReference>
<gene>
    <name evidence="2" type="ORF">A3I24_02480</name>
</gene>
<dbReference type="GO" id="GO:0008081">
    <property type="term" value="F:phosphoric diester hydrolase activity"/>
    <property type="evidence" value="ECO:0007669"/>
    <property type="project" value="InterPro"/>
</dbReference>
<evidence type="ECO:0000313" key="3">
    <source>
        <dbReference type="Proteomes" id="UP000177690"/>
    </source>
</evidence>
<name>A0A1G1ZTR0_9BACT</name>
<dbReference type="PANTHER" id="PTHR46211:SF14">
    <property type="entry name" value="GLYCEROPHOSPHODIESTER PHOSPHODIESTERASE"/>
    <property type="match status" value="1"/>
</dbReference>
<feature type="domain" description="GP-PDE" evidence="1">
    <location>
        <begin position="4"/>
        <end position="228"/>
    </location>
</feature>
<dbReference type="PROSITE" id="PS51704">
    <property type="entry name" value="GP_PDE"/>
    <property type="match status" value="1"/>
</dbReference>
<protein>
    <recommendedName>
        <fullName evidence="1">GP-PDE domain-containing protein</fullName>
    </recommendedName>
</protein>
<organism evidence="2 3">
    <name type="scientific">Candidatus Harrisonbacteria bacterium RIFCSPLOWO2_02_FULL_41_13b</name>
    <dbReference type="NCBI Taxonomy" id="1798409"/>
    <lineage>
        <taxon>Bacteria</taxon>
        <taxon>Candidatus Harrisoniibacteriota</taxon>
    </lineage>
</organism>
<dbReference type="Proteomes" id="UP000177690">
    <property type="component" value="Unassembled WGS sequence"/>
</dbReference>
<dbReference type="PANTHER" id="PTHR46211">
    <property type="entry name" value="GLYCEROPHOSPHORYL DIESTER PHOSPHODIESTERASE"/>
    <property type="match status" value="1"/>
</dbReference>
<dbReference type="GO" id="GO:0006629">
    <property type="term" value="P:lipid metabolic process"/>
    <property type="evidence" value="ECO:0007669"/>
    <property type="project" value="InterPro"/>
</dbReference>
<reference evidence="2 3" key="1">
    <citation type="journal article" date="2016" name="Nat. Commun.">
        <title>Thousands of microbial genomes shed light on interconnected biogeochemical processes in an aquifer system.</title>
        <authorList>
            <person name="Anantharaman K."/>
            <person name="Brown C.T."/>
            <person name="Hug L.A."/>
            <person name="Sharon I."/>
            <person name="Castelle C.J."/>
            <person name="Probst A.J."/>
            <person name="Thomas B.C."/>
            <person name="Singh A."/>
            <person name="Wilkins M.J."/>
            <person name="Karaoz U."/>
            <person name="Brodie E.L."/>
            <person name="Williams K.H."/>
            <person name="Hubbard S.S."/>
            <person name="Banfield J.F."/>
        </authorList>
    </citation>
    <scope>NUCLEOTIDE SEQUENCE [LARGE SCALE GENOMIC DNA]</scope>
</reference>